<keyword evidence="4" id="KW-1185">Reference proteome</keyword>
<dbReference type="EMBL" id="KB096222">
    <property type="protein sequence ID" value="ESO07132.1"/>
    <property type="molecule type" value="Genomic_DNA"/>
</dbReference>
<protein>
    <submittedName>
        <fullName evidence="2 3">Uncharacterized protein</fullName>
    </submittedName>
</protein>
<name>T1F322_HELRO</name>
<dbReference type="EMBL" id="AMQM01003552">
    <property type="status" value="NOT_ANNOTATED_CDS"/>
    <property type="molecule type" value="Genomic_DNA"/>
</dbReference>
<accession>T1F322</accession>
<reference evidence="2 4" key="2">
    <citation type="journal article" date="2013" name="Nature">
        <title>Insights into bilaterian evolution from three spiralian genomes.</title>
        <authorList>
            <person name="Simakov O."/>
            <person name="Marletaz F."/>
            <person name="Cho S.J."/>
            <person name="Edsinger-Gonzales E."/>
            <person name="Havlak P."/>
            <person name="Hellsten U."/>
            <person name="Kuo D.H."/>
            <person name="Larsson T."/>
            <person name="Lv J."/>
            <person name="Arendt D."/>
            <person name="Savage R."/>
            <person name="Osoegawa K."/>
            <person name="de Jong P."/>
            <person name="Grimwood J."/>
            <person name="Chapman J.A."/>
            <person name="Shapiro H."/>
            <person name="Aerts A."/>
            <person name="Otillar R.P."/>
            <person name="Terry A.Y."/>
            <person name="Boore J.L."/>
            <person name="Grigoriev I.V."/>
            <person name="Lindberg D.R."/>
            <person name="Seaver E.C."/>
            <person name="Weisblat D.A."/>
            <person name="Putnam N.H."/>
            <person name="Rokhsar D.S."/>
        </authorList>
    </citation>
    <scope>NUCLEOTIDE SEQUENCE</scope>
</reference>
<dbReference type="KEGG" id="hro:HELRODRAFT_170434"/>
<keyword evidence="1" id="KW-0175">Coiled coil</keyword>
<sequence>MLSREKVPSSISLVTSSGATVLVNGSPENIVLKPYQIKSINTTRELFVIFPRRSVPGAKFAVYSHDKRFSTGSNCWKCGMKILDRFSINNNKNSTEINVGKVNANDMKNEPNTVNDDINNGNWCWVVSKNYKPVVVSDNDDFLLSLKITPDTVVVRSNYRACYCQVASNEDEENFNDNSETPSVQIPSNELANYQNLEKRKRIKQLMESLKQLEKQAIVLENIVLSTAVKQIFLTYSMKYNENFEWVTDYMTRFEEKFLEKQTFLNEKSLSKNFKTLVKRQTDDEHNKLETLIRVEQEKAKAMETIRRRDEADIEYENQKGLCYRPYAFKQKWRREHEADEGFNDWK</sequence>
<dbReference type="RefSeq" id="XP_009014510.1">
    <property type="nucleotide sequence ID" value="XM_009016262.1"/>
</dbReference>
<reference evidence="3" key="3">
    <citation type="submission" date="2015-06" db="UniProtKB">
        <authorList>
            <consortium name="EnsemblMetazoa"/>
        </authorList>
    </citation>
    <scope>IDENTIFICATION</scope>
</reference>
<dbReference type="GeneID" id="20203221"/>
<feature type="coiled-coil region" evidence="1">
    <location>
        <begin position="196"/>
        <end position="223"/>
    </location>
</feature>
<dbReference type="CTD" id="20203221"/>
<dbReference type="Proteomes" id="UP000015101">
    <property type="component" value="Unassembled WGS sequence"/>
</dbReference>
<evidence type="ECO:0000256" key="1">
    <source>
        <dbReference type="SAM" id="Coils"/>
    </source>
</evidence>
<organism evidence="3 4">
    <name type="scientific">Helobdella robusta</name>
    <name type="common">Californian leech</name>
    <dbReference type="NCBI Taxonomy" id="6412"/>
    <lineage>
        <taxon>Eukaryota</taxon>
        <taxon>Metazoa</taxon>
        <taxon>Spiralia</taxon>
        <taxon>Lophotrochozoa</taxon>
        <taxon>Annelida</taxon>
        <taxon>Clitellata</taxon>
        <taxon>Hirudinea</taxon>
        <taxon>Rhynchobdellida</taxon>
        <taxon>Glossiphoniidae</taxon>
        <taxon>Helobdella</taxon>
    </lineage>
</organism>
<dbReference type="AlphaFoldDB" id="T1F322"/>
<evidence type="ECO:0000313" key="3">
    <source>
        <dbReference type="EnsemblMetazoa" id="HelroP170434"/>
    </source>
</evidence>
<gene>
    <name evidence="3" type="primary">20203221</name>
    <name evidence="2" type="ORF">HELRODRAFT_170434</name>
</gene>
<reference evidence="4" key="1">
    <citation type="submission" date="2012-12" db="EMBL/GenBank/DDBJ databases">
        <authorList>
            <person name="Hellsten U."/>
            <person name="Grimwood J."/>
            <person name="Chapman J.A."/>
            <person name="Shapiro H."/>
            <person name="Aerts A."/>
            <person name="Otillar R.P."/>
            <person name="Terry A.Y."/>
            <person name="Boore J.L."/>
            <person name="Simakov O."/>
            <person name="Marletaz F."/>
            <person name="Cho S.-J."/>
            <person name="Edsinger-Gonzales E."/>
            <person name="Havlak P."/>
            <person name="Kuo D.-H."/>
            <person name="Larsson T."/>
            <person name="Lv J."/>
            <person name="Arendt D."/>
            <person name="Savage R."/>
            <person name="Osoegawa K."/>
            <person name="de Jong P."/>
            <person name="Lindberg D.R."/>
            <person name="Seaver E.C."/>
            <person name="Weisblat D.A."/>
            <person name="Putnam N.H."/>
            <person name="Grigoriev I.V."/>
            <person name="Rokhsar D.S."/>
        </authorList>
    </citation>
    <scope>NUCLEOTIDE SEQUENCE</scope>
</reference>
<dbReference type="EnsemblMetazoa" id="HelroT170434">
    <property type="protein sequence ID" value="HelroP170434"/>
    <property type="gene ID" value="HelroG170434"/>
</dbReference>
<dbReference type="InParanoid" id="T1F322"/>
<evidence type="ECO:0000313" key="4">
    <source>
        <dbReference type="Proteomes" id="UP000015101"/>
    </source>
</evidence>
<proteinExistence type="predicted"/>
<evidence type="ECO:0000313" key="2">
    <source>
        <dbReference type="EMBL" id="ESO07132.1"/>
    </source>
</evidence>
<dbReference type="HOGENOM" id="CLU_799922_0_0_1"/>